<protein>
    <submittedName>
        <fullName evidence="1">Uncharacterized protein</fullName>
    </submittedName>
</protein>
<comment type="caution">
    <text evidence="1">The sequence shown here is derived from an EMBL/GenBank/DDBJ whole genome shotgun (WGS) entry which is preliminary data.</text>
</comment>
<evidence type="ECO:0000313" key="1">
    <source>
        <dbReference type="EMBL" id="KKW12828.1"/>
    </source>
</evidence>
<organism evidence="1 2">
    <name type="scientific">Candidatus Gottesmanbacteria bacterium GW2011_GWB1_49_7</name>
    <dbReference type="NCBI Taxonomy" id="1618448"/>
    <lineage>
        <taxon>Bacteria</taxon>
        <taxon>Candidatus Gottesmaniibacteriota</taxon>
    </lineage>
</organism>
<accession>A0A0G1W287</accession>
<dbReference type="EMBL" id="LCQD01000008">
    <property type="protein sequence ID" value="KKW12828.1"/>
    <property type="molecule type" value="Genomic_DNA"/>
</dbReference>
<dbReference type="AlphaFoldDB" id="A0A0G1W287"/>
<reference evidence="1 2" key="1">
    <citation type="journal article" date="2015" name="Nature">
        <title>rRNA introns, odd ribosomes, and small enigmatic genomes across a large radiation of phyla.</title>
        <authorList>
            <person name="Brown C.T."/>
            <person name="Hug L.A."/>
            <person name="Thomas B.C."/>
            <person name="Sharon I."/>
            <person name="Castelle C.J."/>
            <person name="Singh A."/>
            <person name="Wilkins M.J."/>
            <person name="Williams K.H."/>
            <person name="Banfield J.F."/>
        </authorList>
    </citation>
    <scope>NUCLEOTIDE SEQUENCE [LARGE SCALE GENOMIC DNA]</scope>
</reference>
<evidence type="ECO:0000313" key="2">
    <source>
        <dbReference type="Proteomes" id="UP000034588"/>
    </source>
</evidence>
<sequence>MNNWKQNGQQCWPSFSIRRLTLDQTECHQEIKVYIETTEVVLEYTKRSRSDIIQVLMTGVRGEDSHLVSMAFMKRLIALGVDITDADQIWVSQDIEPEK</sequence>
<gene>
    <name evidence="1" type="ORF">UY48_C0008G0003</name>
</gene>
<dbReference type="Proteomes" id="UP000034588">
    <property type="component" value="Unassembled WGS sequence"/>
</dbReference>
<name>A0A0G1W287_9BACT</name>
<proteinExistence type="predicted"/>